<gene>
    <name evidence="1" type="primary">tssF</name>
    <name evidence="1" type="ORF">EGH82_12360</name>
</gene>
<dbReference type="AlphaFoldDB" id="A0A3N3DZ45"/>
<evidence type="ECO:0000313" key="2">
    <source>
        <dbReference type="Proteomes" id="UP000278792"/>
    </source>
</evidence>
<accession>A0A3N3DZ45</accession>
<comment type="caution">
    <text evidence="1">The sequence shown here is derived from an EMBL/GenBank/DDBJ whole genome shotgun (WGS) entry which is preliminary data.</text>
</comment>
<dbReference type="EMBL" id="RKIK01000033">
    <property type="protein sequence ID" value="ROV59765.1"/>
    <property type="molecule type" value="Genomic_DNA"/>
</dbReference>
<dbReference type="NCBIfam" id="TIGR03359">
    <property type="entry name" value="VI_chp_6"/>
    <property type="match status" value="1"/>
</dbReference>
<dbReference type="Proteomes" id="UP000278792">
    <property type="component" value="Unassembled WGS sequence"/>
</dbReference>
<dbReference type="InterPro" id="IPR010272">
    <property type="entry name" value="T6SS_TssF"/>
</dbReference>
<protein>
    <submittedName>
        <fullName evidence="1">Type VI secretion system baseplate subunit TssF</fullName>
    </submittedName>
</protein>
<proteinExistence type="predicted"/>
<dbReference type="PANTHER" id="PTHR35370">
    <property type="entry name" value="CYTOPLASMIC PROTEIN-RELATED-RELATED"/>
    <property type="match status" value="1"/>
</dbReference>
<name>A0A3N3DZ45_9VIBR</name>
<dbReference type="PIRSF" id="PIRSF028304">
    <property type="entry name" value="UCP028304"/>
    <property type="match status" value="1"/>
</dbReference>
<sequence length="589" mass="67571">MSQDKYFREELAFLKEQGKEFTEIHPQLSRFLHGRNSDPDVERLLEGFAFLTARLRQKVEDEFPELTHSLINMLWPNYLRPIPSMSVVAFKPDKGVSQKHVIAKDIQLDSKTVLDTTCHFRTCREVTLYPIECTDVHAEHSREASIIDIQLNLIGDVTAGETQLNELRFYLGGEQHSSQALYLWFHHYLEKITVDVEGVEFTLPKQAFSSVGFSSEQSILPYPKNVYDGYRVLQEYLSFPEAFHFIDIKHLADVLPKSVTGVFSIKVYFSKTLPTETRIRRNSFQLYCTPVINLFEHDADPIDLNGRRAEYRIFPSNRYPAHYEIFSVDKVVGWQDSELEGKRVRGAKRVYEPFESFQHEVERVRHRQALYYRTRVKESIRNDGFDSFISFVRGDETTSVGIDEAVSIKLTCTNRLLPLELGIGDICVPTDSSPPFATFKNITVPSQSLRPVLDGSLLWTLISNLSLNYLSLLSKDALSCVLRAYDFRALVDRQAERVAKKRLEAIVKVDSQPIDKILRGLPVRGLRSTLHIDQNGFASEGDLFLFGTVLSHFFSLYASINSFHELVVVNVTNQEKYTWGMQSGMQPLI</sequence>
<dbReference type="PANTHER" id="PTHR35370:SF4">
    <property type="entry name" value="TYPE VI SECRETION SYSTEM BASEPLATE SUBUNIT TSSF"/>
    <property type="match status" value="1"/>
</dbReference>
<evidence type="ECO:0000313" key="1">
    <source>
        <dbReference type="EMBL" id="ROV59765.1"/>
    </source>
</evidence>
<dbReference type="Pfam" id="PF05947">
    <property type="entry name" value="T6SS_TssF"/>
    <property type="match status" value="1"/>
</dbReference>
<organism evidence="1 2">
    <name type="scientific">Vibrio ponticus</name>
    <dbReference type="NCBI Taxonomy" id="265668"/>
    <lineage>
        <taxon>Bacteria</taxon>
        <taxon>Pseudomonadati</taxon>
        <taxon>Pseudomonadota</taxon>
        <taxon>Gammaproteobacteria</taxon>
        <taxon>Vibrionales</taxon>
        <taxon>Vibrionaceae</taxon>
        <taxon>Vibrio</taxon>
    </lineage>
</organism>
<reference evidence="1 2" key="1">
    <citation type="submission" date="2018-11" db="EMBL/GenBank/DDBJ databases">
        <title>Vibrio ponticus strain CAIM 1751 pathogenic for the snapper Lutjanus guttatus.</title>
        <authorList>
            <person name="Soto-Rodriguez S."/>
            <person name="Lozano-Olvera R."/>
            <person name="Gomez-Gil B."/>
        </authorList>
    </citation>
    <scope>NUCLEOTIDE SEQUENCE [LARGE SCALE GENOMIC DNA]</scope>
    <source>
        <strain evidence="1 2">CAIM 1751</strain>
    </source>
</reference>
<dbReference type="RefSeq" id="WP_123782310.1">
    <property type="nucleotide sequence ID" value="NZ_RKIK01000033.1"/>
</dbReference>